<comment type="caution">
    <text evidence="2">The sequence shown here is derived from an EMBL/GenBank/DDBJ whole genome shotgun (WGS) entry which is preliminary data.</text>
</comment>
<proteinExistence type="predicted"/>
<evidence type="ECO:0000313" key="3">
    <source>
        <dbReference type="Proteomes" id="UP000283895"/>
    </source>
</evidence>
<feature type="compositionally biased region" description="Basic and acidic residues" evidence="1">
    <location>
        <begin position="275"/>
        <end position="287"/>
    </location>
</feature>
<dbReference type="Proteomes" id="UP000283895">
    <property type="component" value="Unassembled WGS sequence"/>
</dbReference>
<keyword evidence="3" id="KW-1185">Reference proteome</keyword>
<feature type="compositionally biased region" description="Low complexity" evidence="1">
    <location>
        <begin position="241"/>
        <end position="256"/>
    </location>
</feature>
<feature type="compositionally biased region" description="Basic and acidic residues" evidence="1">
    <location>
        <begin position="210"/>
        <end position="219"/>
    </location>
</feature>
<feature type="region of interest" description="Disordered" evidence="1">
    <location>
        <begin position="210"/>
        <end position="287"/>
    </location>
</feature>
<dbReference type="EMBL" id="LKEA01000006">
    <property type="protein sequence ID" value="ROW08268.1"/>
    <property type="molecule type" value="Genomic_DNA"/>
</dbReference>
<dbReference type="OrthoDB" id="1259151at2759"/>
<name>A0A423WXP9_9PEZI</name>
<sequence length="287" mass="31768">MSINPSKHKLVISSISSLFLLMDIYQGTLQHQSITAQSQPRDADLCLDEHQINHGRSWVMLKQNGDIEPLEDEQILLKTPDYVSLELSVPKGLRTAASNFTVKCDDGVAYVTNRRIIYLAARPTESFQSFSAFILDTFDPQPRSGGWLGMGAWRWKAEAKPRAGGGIPGDVPRVEITLIFNHGGIDGFHGKYSLMYERLTHARDVARETGTRITVHDDDLPPYSPTEAGSASGQPAPLQPSPQTTDTQTQAPQATPNEPPPGYDEAQAQAVEQQFEERDREDAERAQ</sequence>
<evidence type="ECO:0000313" key="2">
    <source>
        <dbReference type="EMBL" id="ROW08268.1"/>
    </source>
</evidence>
<reference evidence="2 3" key="1">
    <citation type="submission" date="2015-09" db="EMBL/GenBank/DDBJ databases">
        <title>Host preference determinants of Valsa canker pathogens revealed by comparative genomics.</title>
        <authorList>
            <person name="Yin Z."/>
            <person name="Huang L."/>
        </authorList>
    </citation>
    <scope>NUCLEOTIDE SEQUENCE [LARGE SCALE GENOMIC DNA]</scope>
    <source>
        <strain evidence="2 3">03-1</strain>
    </source>
</reference>
<organism evidence="2 3">
    <name type="scientific">Cytospora schulzeri</name>
    <dbReference type="NCBI Taxonomy" id="448051"/>
    <lineage>
        <taxon>Eukaryota</taxon>
        <taxon>Fungi</taxon>
        <taxon>Dikarya</taxon>
        <taxon>Ascomycota</taxon>
        <taxon>Pezizomycotina</taxon>
        <taxon>Sordariomycetes</taxon>
        <taxon>Sordariomycetidae</taxon>
        <taxon>Diaporthales</taxon>
        <taxon>Cytosporaceae</taxon>
        <taxon>Cytospora</taxon>
    </lineage>
</organism>
<dbReference type="AlphaFoldDB" id="A0A423WXP9"/>
<dbReference type="STRING" id="356882.A0A423WXP9"/>
<gene>
    <name evidence="2" type="ORF">VMCG_03139</name>
</gene>
<protein>
    <submittedName>
        <fullName evidence="2">Uncharacterized protein</fullName>
    </submittedName>
</protein>
<accession>A0A423WXP9</accession>
<dbReference type="SUPFAM" id="SSF50729">
    <property type="entry name" value="PH domain-like"/>
    <property type="match status" value="1"/>
</dbReference>
<evidence type="ECO:0000256" key="1">
    <source>
        <dbReference type="SAM" id="MobiDB-lite"/>
    </source>
</evidence>